<evidence type="ECO:0000313" key="8">
    <source>
        <dbReference type="Proteomes" id="UP001489004"/>
    </source>
</evidence>
<evidence type="ECO:0000256" key="4">
    <source>
        <dbReference type="ARBA" id="ARBA00023128"/>
    </source>
</evidence>
<comment type="caution">
    <text evidence="7">The sequence shown here is derived from an EMBL/GenBank/DDBJ whole genome shotgun (WGS) entry which is preliminary data.</text>
</comment>
<name>A0AAW1PTL2_9CHLO</name>
<comment type="subcellular location">
    <subcellularLocation>
        <location evidence="1">Mitochondrion</location>
    </subcellularLocation>
</comment>
<accession>A0AAW1PTL2</accession>
<dbReference type="InterPro" id="IPR042272">
    <property type="entry name" value="ATP12_ATP_synth-F1-assembly_N"/>
</dbReference>
<dbReference type="GO" id="GO:0033615">
    <property type="term" value="P:mitochondrial proton-transporting ATP synthase complex assembly"/>
    <property type="evidence" value="ECO:0007669"/>
    <property type="project" value="TreeGrafter"/>
</dbReference>
<sequence length="342" mass="37115">MLATLLEPCASNQGTFIATPGFLLIRGPTKPARMPGLAFSSLLPGLRFPLAFQLTCMRTLAGAPLQCAGYATNSDLTAGVSDTRSDGTVLRFYKTVGVRLEEQQGGYQVTLDGRPLKTPARKPLVLPTYALALAVAAEWEWQDARRIRPFTMPLMSLAATAIDQPKPRPLVIQALSQYLQTDSTCCRHEPGPLADRQALIYNPILSWARHKFGADFAVTTSIFGAEHAPAASAQVEQYLHGLDAWRLTAVEALAGACRSVLMGLAVMHGKMGVQDAIAAARLEEAWQVEEWGLVEGGHDIDMADISVRVAAPITFLRLLPPQQSQTKHQQRPGETQHSATPR</sequence>
<organism evidence="7 8">
    <name type="scientific">[Myrmecia] bisecta</name>
    <dbReference type="NCBI Taxonomy" id="41462"/>
    <lineage>
        <taxon>Eukaryota</taxon>
        <taxon>Viridiplantae</taxon>
        <taxon>Chlorophyta</taxon>
        <taxon>core chlorophytes</taxon>
        <taxon>Trebouxiophyceae</taxon>
        <taxon>Trebouxiales</taxon>
        <taxon>Trebouxiaceae</taxon>
        <taxon>Myrmecia</taxon>
    </lineage>
</organism>
<evidence type="ECO:0000256" key="2">
    <source>
        <dbReference type="ARBA" id="ARBA00008231"/>
    </source>
</evidence>
<dbReference type="Gene3D" id="3.30.2180.10">
    <property type="entry name" value="ATP12-like"/>
    <property type="match status" value="1"/>
</dbReference>
<dbReference type="Proteomes" id="UP001489004">
    <property type="component" value="Unassembled WGS sequence"/>
</dbReference>
<dbReference type="SUPFAM" id="SSF160909">
    <property type="entry name" value="ATP12-like"/>
    <property type="match status" value="1"/>
</dbReference>
<dbReference type="Pfam" id="PF07542">
    <property type="entry name" value="ATP12"/>
    <property type="match status" value="1"/>
</dbReference>
<evidence type="ECO:0008006" key="9">
    <source>
        <dbReference type="Google" id="ProtNLM"/>
    </source>
</evidence>
<dbReference type="Gene3D" id="1.10.3580.10">
    <property type="entry name" value="ATP12 ATPase"/>
    <property type="match status" value="1"/>
</dbReference>
<dbReference type="InterPro" id="IPR011419">
    <property type="entry name" value="ATP12_ATP_synth-F1-assembly"/>
</dbReference>
<gene>
    <name evidence="7" type="ORF">WJX72_004319</name>
</gene>
<keyword evidence="5" id="KW-0143">Chaperone</keyword>
<keyword evidence="8" id="KW-1185">Reference proteome</keyword>
<dbReference type="AlphaFoldDB" id="A0AAW1PTL2"/>
<evidence type="ECO:0000256" key="1">
    <source>
        <dbReference type="ARBA" id="ARBA00004173"/>
    </source>
</evidence>
<feature type="region of interest" description="Disordered" evidence="6">
    <location>
        <begin position="321"/>
        <end position="342"/>
    </location>
</feature>
<keyword evidence="4" id="KW-0496">Mitochondrion</keyword>
<proteinExistence type="inferred from homology"/>
<reference evidence="7 8" key="1">
    <citation type="journal article" date="2024" name="Nat. Commun.">
        <title>Phylogenomics reveals the evolutionary origins of lichenization in chlorophyte algae.</title>
        <authorList>
            <person name="Puginier C."/>
            <person name="Libourel C."/>
            <person name="Otte J."/>
            <person name="Skaloud P."/>
            <person name="Haon M."/>
            <person name="Grisel S."/>
            <person name="Petersen M."/>
            <person name="Berrin J.G."/>
            <person name="Delaux P.M."/>
            <person name="Dal Grande F."/>
            <person name="Keller J."/>
        </authorList>
    </citation>
    <scope>NUCLEOTIDE SEQUENCE [LARGE SCALE GENOMIC DNA]</scope>
    <source>
        <strain evidence="7 8">SAG 2043</strain>
    </source>
</reference>
<protein>
    <recommendedName>
        <fullName evidence="9">ATP synthase mitochondrial F1 complex assembly factor 2</fullName>
    </recommendedName>
</protein>
<dbReference type="EMBL" id="JALJOR010000009">
    <property type="protein sequence ID" value="KAK9811463.1"/>
    <property type="molecule type" value="Genomic_DNA"/>
</dbReference>
<keyword evidence="3" id="KW-0809">Transit peptide</keyword>
<dbReference type="PANTHER" id="PTHR21013">
    <property type="entry name" value="ATP SYNTHASE MITOCHONDRIAL F1 COMPLEX ASSEMBLY FACTOR 2/ATP12 PROTEIN, MITOCHONDRIAL PRECURSOR"/>
    <property type="match status" value="1"/>
</dbReference>
<dbReference type="GO" id="GO:0005739">
    <property type="term" value="C:mitochondrion"/>
    <property type="evidence" value="ECO:0007669"/>
    <property type="project" value="UniProtKB-SubCell"/>
</dbReference>
<dbReference type="InterPro" id="IPR023335">
    <property type="entry name" value="ATP12_ortho_dom_sf"/>
</dbReference>
<dbReference type="PANTHER" id="PTHR21013:SF10">
    <property type="entry name" value="ATP SYNTHASE MITOCHONDRIAL F1 COMPLEX ASSEMBLY FACTOR 2"/>
    <property type="match status" value="1"/>
</dbReference>
<evidence type="ECO:0000256" key="5">
    <source>
        <dbReference type="ARBA" id="ARBA00023186"/>
    </source>
</evidence>
<evidence type="ECO:0000256" key="3">
    <source>
        <dbReference type="ARBA" id="ARBA00022946"/>
    </source>
</evidence>
<evidence type="ECO:0000313" key="7">
    <source>
        <dbReference type="EMBL" id="KAK9811463.1"/>
    </source>
</evidence>
<evidence type="ECO:0000256" key="6">
    <source>
        <dbReference type="SAM" id="MobiDB-lite"/>
    </source>
</evidence>
<comment type="similarity">
    <text evidence="2">Belongs to the ATP12 family.</text>
</comment>